<sequence length="234" mass="25421">METEASEPAKERNPLQGWPELVLTAIIALAAVGTAWAGFQSAKWSGVQANSYAEAGAARTESTRKSTQAGQQTTVDVITFTEWLAAVQDDVRDDPAKMPKGNYRPDTKVLSGILFNRFRDEFKPAVRAWLDTKPLINSGKAPPTPFAMKEYKLATATEADKLLQKAEQRSAQAREANQISDNYVLTAVLLALVLFFAALTGRARRGPSVWVLFALTVVALLVAVGLLASFPVEI</sequence>
<dbReference type="EMBL" id="JAAKZV010000362">
    <property type="protein sequence ID" value="NGN69910.1"/>
    <property type="molecule type" value="Genomic_DNA"/>
</dbReference>
<dbReference type="RefSeq" id="WP_165245255.1">
    <property type="nucleotide sequence ID" value="NZ_JAAKZV010000362.1"/>
</dbReference>
<protein>
    <submittedName>
        <fullName evidence="2">Uncharacterized protein</fullName>
    </submittedName>
</protein>
<proteinExistence type="predicted"/>
<dbReference type="AlphaFoldDB" id="A0A6G4UDX3"/>
<evidence type="ECO:0000313" key="2">
    <source>
        <dbReference type="EMBL" id="NGN69910.1"/>
    </source>
</evidence>
<feature type="transmembrane region" description="Helical" evidence="1">
    <location>
        <begin position="183"/>
        <end position="203"/>
    </location>
</feature>
<feature type="transmembrane region" description="Helical" evidence="1">
    <location>
        <begin position="209"/>
        <end position="230"/>
    </location>
</feature>
<keyword evidence="1" id="KW-0812">Transmembrane</keyword>
<gene>
    <name evidence="2" type="ORF">G5C51_39235</name>
</gene>
<dbReference type="Proteomes" id="UP000481583">
    <property type="component" value="Unassembled WGS sequence"/>
</dbReference>
<keyword evidence="1" id="KW-1133">Transmembrane helix</keyword>
<feature type="transmembrane region" description="Helical" evidence="1">
    <location>
        <begin position="21"/>
        <end position="39"/>
    </location>
</feature>
<evidence type="ECO:0000256" key="1">
    <source>
        <dbReference type="SAM" id="Phobius"/>
    </source>
</evidence>
<name>A0A6G4UDX3_9ACTN</name>
<reference evidence="2 3" key="1">
    <citation type="submission" date="2020-02" db="EMBL/GenBank/DDBJ databases">
        <title>Whole-genome analyses of novel actinobacteria.</title>
        <authorList>
            <person name="Sahin N."/>
        </authorList>
    </citation>
    <scope>NUCLEOTIDE SEQUENCE [LARGE SCALE GENOMIC DNA]</scope>
    <source>
        <strain evidence="2 3">A7024</strain>
    </source>
</reference>
<accession>A0A6G4UDX3</accession>
<organism evidence="2 3">
    <name type="scientific">Streptomyces coryli</name>
    <dbReference type="NCBI Taxonomy" id="1128680"/>
    <lineage>
        <taxon>Bacteria</taxon>
        <taxon>Bacillati</taxon>
        <taxon>Actinomycetota</taxon>
        <taxon>Actinomycetes</taxon>
        <taxon>Kitasatosporales</taxon>
        <taxon>Streptomycetaceae</taxon>
        <taxon>Streptomyces</taxon>
    </lineage>
</organism>
<keyword evidence="3" id="KW-1185">Reference proteome</keyword>
<evidence type="ECO:0000313" key="3">
    <source>
        <dbReference type="Proteomes" id="UP000481583"/>
    </source>
</evidence>
<comment type="caution">
    <text evidence="2">The sequence shown here is derived from an EMBL/GenBank/DDBJ whole genome shotgun (WGS) entry which is preliminary data.</text>
</comment>
<keyword evidence="1" id="KW-0472">Membrane</keyword>